<evidence type="ECO:0000256" key="8">
    <source>
        <dbReference type="ARBA" id="ARBA00023170"/>
    </source>
</evidence>
<comment type="similarity">
    <text evidence="10 11">Belongs to the TonB-dependent receptor family.</text>
</comment>
<proteinExistence type="inferred from homology"/>
<evidence type="ECO:0000256" key="7">
    <source>
        <dbReference type="ARBA" id="ARBA00023136"/>
    </source>
</evidence>
<accession>E8T6D0</accession>
<evidence type="ECO:0000256" key="5">
    <source>
        <dbReference type="ARBA" id="ARBA00022729"/>
    </source>
</evidence>
<dbReference type="SUPFAM" id="SSF56935">
    <property type="entry name" value="Porins"/>
    <property type="match status" value="1"/>
</dbReference>
<reference evidence="14" key="1">
    <citation type="submission" date="2011-01" db="EMBL/GenBank/DDBJ databases">
        <title>Complete sequence of chromosome of Thermovibrio ammonificans HB-1.</title>
        <authorList>
            <consortium name="US DOE Joint Genome Institute"/>
            <person name="Lucas S."/>
            <person name="Copeland A."/>
            <person name="Lapidus A."/>
            <person name="Cheng J.-F."/>
            <person name="Goodwin L."/>
            <person name="Pitluck S."/>
            <person name="Davenport K."/>
            <person name="Detter J.C."/>
            <person name="Han C."/>
            <person name="Tapia R."/>
            <person name="Land M."/>
            <person name="Hauser L."/>
            <person name="Kyrpides N."/>
            <person name="Ivanova N."/>
            <person name="Ovchinnikova G."/>
            <person name="Vetriani C."/>
            <person name="Woyke T."/>
        </authorList>
    </citation>
    <scope>NUCLEOTIDE SEQUENCE [LARGE SCALE GENOMIC DNA]</scope>
    <source>
        <strain evidence="14">HB-1</strain>
    </source>
</reference>
<dbReference type="PANTHER" id="PTHR30069">
    <property type="entry name" value="TONB-DEPENDENT OUTER MEMBRANE RECEPTOR"/>
    <property type="match status" value="1"/>
</dbReference>
<evidence type="ECO:0000259" key="12">
    <source>
        <dbReference type="Pfam" id="PF00593"/>
    </source>
</evidence>
<dbReference type="Pfam" id="PF00593">
    <property type="entry name" value="TonB_dep_Rec_b-barrel"/>
    <property type="match status" value="1"/>
</dbReference>
<dbReference type="PROSITE" id="PS52016">
    <property type="entry name" value="TONB_DEPENDENT_REC_3"/>
    <property type="match status" value="1"/>
</dbReference>
<keyword evidence="4 10" id="KW-0812">Transmembrane</keyword>
<dbReference type="GO" id="GO:0009279">
    <property type="term" value="C:cell outer membrane"/>
    <property type="evidence" value="ECO:0007669"/>
    <property type="project" value="UniProtKB-SubCell"/>
</dbReference>
<keyword evidence="6 11" id="KW-0798">TonB box</keyword>
<evidence type="ECO:0000313" key="14">
    <source>
        <dbReference type="EMBL" id="ADU96714.1"/>
    </source>
</evidence>
<dbReference type="Gene3D" id="2.170.130.10">
    <property type="entry name" value="TonB-dependent receptor, plug domain"/>
    <property type="match status" value="1"/>
</dbReference>
<evidence type="ECO:0000256" key="11">
    <source>
        <dbReference type="RuleBase" id="RU003357"/>
    </source>
</evidence>
<keyword evidence="15" id="KW-1185">Reference proteome</keyword>
<dbReference type="GO" id="GO:0015344">
    <property type="term" value="F:siderophore uptake transmembrane transporter activity"/>
    <property type="evidence" value="ECO:0007669"/>
    <property type="project" value="TreeGrafter"/>
</dbReference>
<keyword evidence="7 10" id="KW-0472">Membrane</keyword>
<dbReference type="InterPro" id="IPR039426">
    <property type="entry name" value="TonB-dep_rcpt-like"/>
</dbReference>
<dbReference type="Pfam" id="PF07715">
    <property type="entry name" value="Plug"/>
    <property type="match status" value="1"/>
</dbReference>
<dbReference type="Proteomes" id="UP000006362">
    <property type="component" value="Chromosome"/>
</dbReference>
<dbReference type="PANTHER" id="PTHR30069:SF29">
    <property type="entry name" value="HEMOGLOBIN AND HEMOGLOBIN-HAPTOGLOBIN-BINDING PROTEIN 1-RELATED"/>
    <property type="match status" value="1"/>
</dbReference>
<keyword evidence="3 10" id="KW-1134">Transmembrane beta strand</keyword>
<comment type="subcellular location">
    <subcellularLocation>
        <location evidence="1 10">Cell outer membrane</location>
        <topology evidence="1 10">Multi-pass membrane protein</topology>
    </subcellularLocation>
</comment>
<dbReference type="OrthoDB" id="9800913at2"/>
<keyword evidence="8 14" id="KW-0675">Receptor</keyword>
<evidence type="ECO:0000313" key="15">
    <source>
        <dbReference type="Proteomes" id="UP000006362"/>
    </source>
</evidence>
<evidence type="ECO:0000256" key="4">
    <source>
        <dbReference type="ARBA" id="ARBA00022692"/>
    </source>
</evidence>
<keyword evidence="2 10" id="KW-0813">Transport</keyword>
<feature type="domain" description="TonB-dependent receptor plug" evidence="13">
    <location>
        <begin position="45"/>
        <end position="150"/>
    </location>
</feature>
<dbReference type="eggNOG" id="COG4206">
    <property type="taxonomic scope" value="Bacteria"/>
</dbReference>
<dbReference type="Gene3D" id="2.40.170.20">
    <property type="entry name" value="TonB-dependent receptor, beta-barrel domain"/>
    <property type="match status" value="1"/>
</dbReference>
<evidence type="ECO:0000256" key="6">
    <source>
        <dbReference type="ARBA" id="ARBA00023077"/>
    </source>
</evidence>
<dbReference type="InterPro" id="IPR036942">
    <property type="entry name" value="Beta-barrel_TonB_sf"/>
</dbReference>
<keyword evidence="9 10" id="KW-0998">Cell outer membrane</keyword>
<dbReference type="AlphaFoldDB" id="E8T6D0"/>
<protein>
    <submittedName>
        <fullName evidence="14">TonB-dependent receptor</fullName>
    </submittedName>
</protein>
<dbReference type="RefSeq" id="WP_013537500.1">
    <property type="nucleotide sequence ID" value="NC_014926.1"/>
</dbReference>
<dbReference type="EMBL" id="CP002444">
    <property type="protein sequence ID" value="ADU96714.1"/>
    <property type="molecule type" value="Genomic_DNA"/>
</dbReference>
<dbReference type="GO" id="GO:0044718">
    <property type="term" value="P:siderophore transmembrane transport"/>
    <property type="evidence" value="ECO:0007669"/>
    <property type="project" value="TreeGrafter"/>
</dbReference>
<dbReference type="InterPro" id="IPR012910">
    <property type="entry name" value="Plug_dom"/>
</dbReference>
<evidence type="ECO:0000259" key="13">
    <source>
        <dbReference type="Pfam" id="PF07715"/>
    </source>
</evidence>
<evidence type="ECO:0000256" key="9">
    <source>
        <dbReference type="ARBA" id="ARBA00023237"/>
    </source>
</evidence>
<evidence type="ECO:0000256" key="10">
    <source>
        <dbReference type="PROSITE-ProRule" id="PRU01360"/>
    </source>
</evidence>
<dbReference type="STRING" id="648996.Theam_0747"/>
<name>E8T6D0_THEA1</name>
<evidence type="ECO:0000256" key="2">
    <source>
        <dbReference type="ARBA" id="ARBA00022448"/>
    </source>
</evidence>
<dbReference type="HOGENOM" id="CLU_419149_0_0_0"/>
<dbReference type="InterPro" id="IPR000531">
    <property type="entry name" value="Beta-barrel_TonB"/>
</dbReference>
<feature type="domain" description="TonB-dependent receptor-like beta-barrel" evidence="12">
    <location>
        <begin position="236"/>
        <end position="628"/>
    </location>
</feature>
<evidence type="ECO:0000256" key="1">
    <source>
        <dbReference type="ARBA" id="ARBA00004571"/>
    </source>
</evidence>
<keyword evidence="5" id="KW-0732">Signal</keyword>
<dbReference type="InterPro" id="IPR037066">
    <property type="entry name" value="Plug_dom_sf"/>
</dbReference>
<organism evidence="14 15">
    <name type="scientific">Thermovibrio ammonificans (strain DSM 15698 / JCM 12110 / HB-1)</name>
    <dbReference type="NCBI Taxonomy" id="648996"/>
    <lineage>
        <taxon>Bacteria</taxon>
        <taxon>Pseudomonadati</taxon>
        <taxon>Aquificota</taxon>
        <taxon>Aquificia</taxon>
        <taxon>Desulfurobacteriales</taxon>
        <taxon>Desulfurobacteriaceae</taxon>
        <taxon>Thermovibrio</taxon>
    </lineage>
</organism>
<gene>
    <name evidence="14" type="ordered locus">Theam_0747</name>
</gene>
<evidence type="ECO:0000256" key="3">
    <source>
        <dbReference type="ARBA" id="ARBA00022452"/>
    </source>
</evidence>
<sequence>MRALLFLLAFLFPFLAYAQGVYSYYMLNKELQVIAATKERMYLYQVPRYTVVITRQQIDALGARNLFDLLEKLPEFYVWRSFFGLRAVGAMGVKQSYYSEKVQVLIDGMPILDPSNGSSFSTNDNISLDNVKQVEIVYGPLTSLYGFNSVLAVINLVTYSPSDLKVNIDSSISTGGDNDFNFTRSFVKGGLSGIISFNYREDRSPHRSYTDFLGASRSYSSYRKHGTFYLKLNGKSGFFLKLYVVDRDDTFPVTISQLVSNGNSFAKRKALISQLGYKWSAGSWNYTASLGLDWFYLKRAYNLCPFNHPYCSTLFTQELLATEKRYTKEPKLDFSASRDLFGGKLLLGVSFKEAHLYKTEIAANFLPSTLTCQLSQLQTTYYHDLPSSETLLPERLRSTFSPYLQFYREFGEYSALFNVRWDRTNDAGDTVSSSLSLMKELENGVSVKLNVGRAARVPSFEEMYIRNNPILYGNPHLKIEKENSVMPSVEFNGERVSASLLYYRSWFEDFIYKRKITPLTYRWENSDSTVRLQGLSARLKYRLSDYYELYVNYGHRFSVHGLDSEYLFYPKRKLVCGLRYESKKNLFDLSTTAYSRLTSDVPGFAVWDFNFRHYFNTKFSFSLTLKNLFNKKYWFLNGVPGEERTLWLGLHYLY</sequence>
<dbReference type="KEGG" id="tam:Theam_0747"/>